<feature type="domain" description="Proteasome activator complex subunit 4-like HEAT repeat-like" evidence="12">
    <location>
        <begin position="1671"/>
        <end position="1827"/>
    </location>
</feature>
<reference evidence="13" key="1">
    <citation type="submission" date="2021-10" db="EMBL/GenBank/DDBJ databases">
        <title>De novo Genome Assembly of Clathrus columnatus (Basidiomycota, Fungi) Using Illumina and Nanopore Sequence Data.</title>
        <authorList>
            <person name="Ogiso-Tanaka E."/>
            <person name="Itagaki H."/>
            <person name="Hosoya T."/>
            <person name="Hosaka K."/>
        </authorList>
    </citation>
    <scope>NUCLEOTIDE SEQUENCE</scope>
    <source>
        <strain evidence="13">MO-923</strain>
    </source>
</reference>
<keyword evidence="5" id="KW-0677">Repeat</keyword>
<dbReference type="Pfam" id="PF11919">
    <property type="entry name" value="PSME4_C"/>
    <property type="match status" value="1"/>
</dbReference>
<dbReference type="InterPro" id="IPR035309">
    <property type="entry name" value="PSME4"/>
</dbReference>
<feature type="region of interest" description="Disordered" evidence="9">
    <location>
        <begin position="61"/>
        <end position="80"/>
    </location>
</feature>
<accession>A0AAV5A485</accession>
<gene>
    <name evidence="13" type="ORF">Clacol_003672</name>
</gene>
<keyword evidence="4" id="KW-0963">Cytoplasm</keyword>
<evidence type="ECO:0000256" key="2">
    <source>
        <dbReference type="ARBA" id="ARBA00004496"/>
    </source>
</evidence>
<feature type="region of interest" description="Disordered" evidence="9">
    <location>
        <begin position="144"/>
        <end position="181"/>
    </location>
</feature>
<evidence type="ECO:0000259" key="10">
    <source>
        <dbReference type="Pfam" id="PF11919"/>
    </source>
</evidence>
<dbReference type="GO" id="GO:0005634">
    <property type="term" value="C:nucleus"/>
    <property type="evidence" value="ECO:0007669"/>
    <property type="project" value="UniProtKB-SubCell"/>
</dbReference>
<comment type="similarity">
    <text evidence="3">Belongs to the BLM10 family.</text>
</comment>
<dbReference type="SUPFAM" id="SSF48371">
    <property type="entry name" value="ARM repeat"/>
    <property type="match status" value="2"/>
</dbReference>
<evidence type="ECO:0000313" key="14">
    <source>
        <dbReference type="Proteomes" id="UP001050691"/>
    </source>
</evidence>
<feature type="domain" description="Proteasome activator complex subunit 4 C-terminal" evidence="10">
    <location>
        <begin position="2124"/>
        <end position="2211"/>
    </location>
</feature>
<protein>
    <recommendedName>
        <fullName evidence="15">Proteasome activator subunit 4</fullName>
    </recommendedName>
</protein>
<dbReference type="InterPro" id="IPR055455">
    <property type="entry name" value="HEAT_PSME4"/>
</dbReference>
<comment type="caution">
    <text evidence="13">The sequence shown here is derived from an EMBL/GenBank/DDBJ whole genome shotgun (WGS) entry which is preliminary data.</text>
</comment>
<keyword evidence="14" id="KW-1185">Reference proteome</keyword>
<feature type="compositionally biased region" description="Polar residues" evidence="9">
    <location>
        <begin position="172"/>
        <end position="181"/>
    </location>
</feature>
<evidence type="ECO:0000256" key="8">
    <source>
        <dbReference type="ARBA" id="ARBA00023242"/>
    </source>
</evidence>
<dbReference type="GO" id="GO:0010499">
    <property type="term" value="P:proteasomal ubiquitin-independent protein catabolic process"/>
    <property type="evidence" value="ECO:0007669"/>
    <property type="project" value="TreeGrafter"/>
</dbReference>
<dbReference type="Pfam" id="PF23096">
    <property type="entry name" value="HEAT_PSME4"/>
    <property type="match status" value="1"/>
</dbReference>
<name>A0AAV5A485_9AGAM</name>
<evidence type="ECO:0000259" key="12">
    <source>
        <dbReference type="Pfam" id="PF23096"/>
    </source>
</evidence>
<dbReference type="PANTHER" id="PTHR32170">
    <property type="entry name" value="PROTEASOME ACTIVATOR COMPLEX SUBUNIT 4"/>
    <property type="match status" value="1"/>
</dbReference>
<comment type="subcellular location">
    <subcellularLocation>
        <location evidence="2">Cytoplasm</location>
    </subcellularLocation>
    <subcellularLocation>
        <location evidence="1">Nucleus</location>
    </subcellularLocation>
</comment>
<organism evidence="13 14">
    <name type="scientific">Clathrus columnatus</name>
    <dbReference type="NCBI Taxonomy" id="1419009"/>
    <lineage>
        <taxon>Eukaryota</taxon>
        <taxon>Fungi</taxon>
        <taxon>Dikarya</taxon>
        <taxon>Basidiomycota</taxon>
        <taxon>Agaricomycotina</taxon>
        <taxon>Agaricomycetes</taxon>
        <taxon>Phallomycetidae</taxon>
        <taxon>Phallales</taxon>
        <taxon>Clathraceae</taxon>
        <taxon>Clathrus</taxon>
    </lineage>
</organism>
<keyword evidence="8" id="KW-0539">Nucleus</keyword>
<evidence type="ECO:0000256" key="9">
    <source>
        <dbReference type="SAM" id="MobiDB-lite"/>
    </source>
</evidence>
<evidence type="ECO:0000256" key="1">
    <source>
        <dbReference type="ARBA" id="ARBA00004123"/>
    </source>
</evidence>
<dbReference type="Proteomes" id="UP001050691">
    <property type="component" value="Unassembled WGS sequence"/>
</dbReference>
<dbReference type="PANTHER" id="PTHR32170:SF3">
    <property type="entry name" value="PROTEASOME ACTIVATOR COMPLEX SUBUNIT 4"/>
    <property type="match status" value="1"/>
</dbReference>
<evidence type="ECO:0000256" key="5">
    <source>
        <dbReference type="ARBA" id="ARBA00022737"/>
    </source>
</evidence>
<dbReference type="GO" id="GO:0006281">
    <property type="term" value="P:DNA repair"/>
    <property type="evidence" value="ECO:0007669"/>
    <property type="project" value="UniProtKB-KW"/>
</dbReference>
<dbReference type="GO" id="GO:0016504">
    <property type="term" value="F:peptidase activator activity"/>
    <property type="evidence" value="ECO:0007669"/>
    <property type="project" value="InterPro"/>
</dbReference>
<evidence type="ECO:0000256" key="6">
    <source>
        <dbReference type="ARBA" id="ARBA00022763"/>
    </source>
</evidence>
<evidence type="ECO:0008006" key="15">
    <source>
        <dbReference type="Google" id="ProtNLM"/>
    </source>
</evidence>
<sequence length="2211" mass="251315">MEGYPYLENTDIFNLKKGRNWGNKFEKEAKGLRKDKLSSWSPSREEWEIEERARERLKTALFSKPSSPSPPRLHLRSPSPPLIPPYPLPATQHLSFTSFVLDPAAQRSFRSGMINDLERATCTLIEGEAQLRRAMGRLWQVLSDNSDNRNRNSSTNQPVITKQEDTDDNENLSDQASNADSGQALLSQEPLHDLHKLFLDTPPYGSNLDSNAPVLEQSQRWDHQEEVLEKGVAVLRDLQEDSREYVERLEEIREGLGFVRNQRQSLWTVTVDEHNMITNTNIITLPPCAVILSAHDLILDTTAVMSTSYPIDIQNLHISSDGDTACSGNESLVWDRLKAYAASLPYSIEPDSKMQSLLDFYLMRMVQRILLSKVYFELCVLPGMPTYLLSTWADGLSVLLHSKRKVTICDMRLPWKPIFDILKKELFLTRRQFEISQIPYYMGCIAEVTRRFFHPAAIEEMLETFLPLMNGTSLDVGQLQAAAHTQLMIHRRLPFYRFPILNFTCRQIAEMHVDPTLSDPAIISTIPDDARSDGENRPKWNNDDLKACGVWRGLFKDIGIFTNSQWAIIMSKCLISMVTSLCVEIPLADSGSLTTGSTVDNQARFEIKRLPKATWRIYSLAKIIVYSMYHDESFITNGVQPNGLDIYRNPPQSPSFQGRRYLAGCKALDSLSRMITSTESFFHPSNSGSWTSDLTAFIKYLVSEFNKRWYAEQKSDCKIPVERRLTPLIKRELVKCLRTPALLAIFSHDSTTVSNIQSCFKSMTIMEPELILHPILERAISSLETLVETRRTTAIIKALGAITLSLTSRDIYHPGSKHLLPILELLLPGIDLNDPTKTLCTTAFLIEISQCIKFGDLTEDISSQVNGNSRADDHFSSVVDEVDPETPAESHDANEDAMLKDSSRGFLDWIASFIRRMILLFENLPEDTGIEVRSSSEMESGCSRSSLIILTKFGAIVVDAVTEACNQICVHLSDHLYDLALNLVYDYASTTVRPNCVHAVHQLVECIANANPQKALEKFLPFCLTSIKTELQNGASSIRTTSMNSAPLSSDATFHWTLAILRGLVRSDGRALLPHKKQLLGLFCLLQKKTFSKRGFSRTGKLLLTVMTSLVSIYPTETRFVNPDEWHDKRFEKSHHLHWGKLYGLGETKITWHIPSNDEIEFALDIFHSIVRPSLDILNKLLLEDYQNPSVWQNDFCSLVRNAFAGIPTLLKEYIPPDVLAQSLQTGDILHEIPEFIATVEPLCAGFILEPGDPRYIYVNGLRKEFGDFLVLSSRFLRNKGPENTFSSTQMLLRCIRTFMLDYGDSRDSYYTLRDKYEAEYNLALQYVGQKKWPRALYVRKARLRWNSIERLRGTLQDNIIDELIEWCVEFTVIVKRSESFSGVYGTIQQVNIVFSISASQSLLEDICKSYDGVRRRTLTKLYDALSPGSPDHRVKGALWQLNSPSFARTLFSCQVHEKSSIQKCVALVADNCMGQFSEPSFIIYDLYSASISRAVTALETALPKHLVDDDLVEKGRLNTKQRIKLEKACIQQLTMTLTDIAGDPRTHWKYSIVALRLLRTLVRRDSPIYGPQLCFTFCQADPRSLALGINHNPLKVLVAVQKPTEKYTQNLLSAFRQNLDPLLASKSPLLKDRMKTGWLVWGTVDERYLAPPLQSNCLPWSTTSAGAVENLMKICCTEDFWHSMSVYFAEETNQGSLTMDNISCTKSIFQIIGDVPLPSFQSVVLGLAETKDQNKQRAAAELLAGVIGGSKHWSRAKHERLWAWLIPLLPRILDNNVKPDSLPAWTSFLEYISWHRDPRRIMPLIDYIFERFRTVDFNGESSFEAIKFASFHRGVAEEMGWKFTAWIDDTIERYWREIASEHDEVRGYIADAFALTGKLTWRPRPSIPTASCIVKEARTLPMEFDLMGVRNKFHTGRVQYLVTQFPIWREGRIPGPRAFDSTYDRVGVFVCKWLFEAIHNIQAISAFDYILPLMPELFRFGEVNDNDELVTRSNLLLVRMCGVTPPVDLIPLLLNHIFNAIKSSPSYKTRLNALPLLQVWYFRQGGYLLSEECVVREILDEQVVSSSLDDEKIEVREMAGTTLSGILRSSPKDPILMLRTRFVDLSRVDLPPRSSPLYHEAVRRLHGAIIGICALIDAFPYTIESWMPELLTGVLAEHIYDPPPIASTVRKCASDFRKSHTDTWHEDINHFTEDQLSTLSTMLSGNSYYA</sequence>
<evidence type="ECO:0000313" key="13">
    <source>
        <dbReference type="EMBL" id="GJJ09449.1"/>
    </source>
</evidence>
<dbReference type="InterPro" id="IPR032430">
    <property type="entry name" value="Blm10_mid"/>
</dbReference>
<dbReference type="InterPro" id="IPR016024">
    <property type="entry name" value="ARM-type_fold"/>
</dbReference>
<proteinExistence type="inferred from homology"/>
<dbReference type="Pfam" id="PF16507">
    <property type="entry name" value="HEAT_PSME4_mid"/>
    <property type="match status" value="1"/>
</dbReference>
<evidence type="ECO:0000256" key="4">
    <source>
        <dbReference type="ARBA" id="ARBA00022490"/>
    </source>
</evidence>
<feature type="domain" description="Proteasome activator Blm10 middle HEAT repeats region" evidence="11">
    <location>
        <begin position="671"/>
        <end position="1211"/>
    </location>
</feature>
<evidence type="ECO:0000256" key="3">
    <source>
        <dbReference type="ARBA" id="ARBA00005739"/>
    </source>
</evidence>
<dbReference type="EMBL" id="BPWL01000004">
    <property type="protein sequence ID" value="GJJ09449.1"/>
    <property type="molecule type" value="Genomic_DNA"/>
</dbReference>
<evidence type="ECO:0000256" key="7">
    <source>
        <dbReference type="ARBA" id="ARBA00023204"/>
    </source>
</evidence>
<keyword evidence="6" id="KW-0227">DNA damage</keyword>
<evidence type="ECO:0000259" key="11">
    <source>
        <dbReference type="Pfam" id="PF16507"/>
    </source>
</evidence>
<keyword evidence="7" id="KW-0234">DNA repair</keyword>
<dbReference type="InterPro" id="IPR021843">
    <property type="entry name" value="PSME4_C"/>
</dbReference>
<dbReference type="GO" id="GO:0005829">
    <property type="term" value="C:cytosol"/>
    <property type="evidence" value="ECO:0007669"/>
    <property type="project" value="TreeGrafter"/>
</dbReference>
<dbReference type="GO" id="GO:0070628">
    <property type="term" value="F:proteasome binding"/>
    <property type="evidence" value="ECO:0007669"/>
    <property type="project" value="InterPro"/>
</dbReference>